<reference evidence="8 9" key="1">
    <citation type="submission" date="2024-02" db="EMBL/GenBank/DDBJ databases">
        <authorList>
            <person name="Chen Y."/>
            <person name="Shah S."/>
            <person name="Dougan E. K."/>
            <person name="Thang M."/>
            <person name="Chan C."/>
        </authorList>
    </citation>
    <scope>NUCLEOTIDE SEQUENCE [LARGE SCALE GENOMIC DNA]</scope>
</reference>
<dbReference type="PANTHER" id="PTHR11060">
    <property type="entry name" value="PROTEIN MEMO1"/>
    <property type="match status" value="1"/>
</dbReference>
<keyword evidence="4 6" id="KW-1133">Transmembrane helix</keyword>
<evidence type="ECO:0000256" key="1">
    <source>
        <dbReference type="ARBA" id="ARBA00004141"/>
    </source>
</evidence>
<keyword evidence="3 6" id="KW-0812">Transmembrane</keyword>
<dbReference type="Gene3D" id="3.40.830.10">
    <property type="entry name" value="LigB-like"/>
    <property type="match status" value="1"/>
</dbReference>
<feature type="transmembrane region" description="Helical" evidence="6">
    <location>
        <begin position="603"/>
        <end position="622"/>
    </location>
</feature>
<sequence>MKELMVWEEEISLSLIKLYEAQQWGRKQWVKKFHTQWHLSGNTAIGYFTARLLCNSVCTRFGASCYSNPWRQSDFLEVWFGWCQANGTKMEKYLAEKMFELVHLLHSAFASTRRDHKQVKTFDHLMQMAEMVMEDEEEAVLLGLEQGQEMLLAAQDVAHSSRALSEMQNPWPLWESLDRFSCAGLVNVTAQPLAVLPSQRSWFWIFVSPTRANHQDQVISNSVRAKQMPYCSREFRATVAEVASTAPPDWTARLVEVGAHFGDCMLWAAAALPRVRALGIEGELVRWQRFRRSIVANHFEDSIEALHGLVGSEMYQDHTEFDGNQLLSFVPGLALDRIWSGPIDVLKIHINGGEHLVLKGAQRLFQQGIKAVVVSCKNHTEMFRVVHFLARYDYAMEISGQWVNTKLHGYHLLHEIGRIIQAGGKKMWGALVLLFCVFNLQGCSLFIPSHRVPNWKKAPDYLVQHEFVAEGLPETAASLNSCRSAGVGEQVCSGRGQCKPWSTVPMKVDGGQATYTSFCECDYQWADPECRTRRKSQMKAFLLSLFLGFLGVDRFYLGFFYTGCMKLVTLGGLGLWWLYDIVRVGAAPIYALDYKVAADLPHWLFMTILVLLFTALGLLWSLDSYGRHRTKKRQEAMQFFAEEEAALKSSALNQELHRLICVRFGAKLHNADLTGYRQDGFEPEARHLVGATHVVKTRGDPELLRDELQEMLGAEYAEGATADRHLKAVISPHAGLRYSGSVAAGVFARIDASAVQRVVLIGPSHHAYLEGCALPAEEVQAYRTPLGDLPLDTDTLAELRKTKDFSVLPMEVDEAEHSVEMQLPFLALLLQGPKRPPAKLVPMLVGQVDAKAEALYGQRLAPLLQEEGTIFVISSDFCHWGAQFGYTRVGSPSLARTYRDGPHPDNAKIEGLDREGMALIEEQNAEGFRTYLKREGNTICGRHPILVLLEAGRRLTGEGPMFLRGSTGG</sequence>
<dbReference type="Gene3D" id="3.40.50.150">
    <property type="entry name" value="Vaccinia Virus protein VP39"/>
    <property type="match status" value="1"/>
</dbReference>
<evidence type="ECO:0000256" key="5">
    <source>
        <dbReference type="ARBA" id="ARBA00023136"/>
    </source>
</evidence>
<dbReference type="Pfam" id="PF05154">
    <property type="entry name" value="TM2"/>
    <property type="match status" value="1"/>
</dbReference>
<dbReference type="NCBIfam" id="TIGR04336">
    <property type="entry name" value="AmmeMemoSam_B"/>
    <property type="match status" value="1"/>
</dbReference>
<evidence type="ECO:0000313" key="8">
    <source>
        <dbReference type="EMBL" id="CAK9104853.1"/>
    </source>
</evidence>
<comment type="caution">
    <text evidence="8">The sequence shown here is derived from an EMBL/GenBank/DDBJ whole genome shotgun (WGS) entry which is preliminary data.</text>
</comment>
<dbReference type="CDD" id="cd07361">
    <property type="entry name" value="MEMO_like"/>
    <property type="match status" value="1"/>
</dbReference>
<keyword evidence="9" id="KW-1185">Reference proteome</keyword>
<dbReference type="SUPFAM" id="SSF53335">
    <property type="entry name" value="S-adenosyl-L-methionine-dependent methyltransferases"/>
    <property type="match status" value="1"/>
</dbReference>
<evidence type="ECO:0000256" key="3">
    <source>
        <dbReference type="ARBA" id="ARBA00022692"/>
    </source>
</evidence>
<dbReference type="Pfam" id="PF01875">
    <property type="entry name" value="Memo"/>
    <property type="match status" value="1"/>
</dbReference>
<feature type="domain" description="TM2" evidence="7">
    <location>
        <begin position="534"/>
        <end position="582"/>
    </location>
</feature>
<organism evidence="8 9">
    <name type="scientific">Durusdinium trenchii</name>
    <dbReference type="NCBI Taxonomy" id="1381693"/>
    <lineage>
        <taxon>Eukaryota</taxon>
        <taxon>Sar</taxon>
        <taxon>Alveolata</taxon>
        <taxon>Dinophyceae</taxon>
        <taxon>Suessiales</taxon>
        <taxon>Symbiodiniaceae</taxon>
        <taxon>Durusdinium</taxon>
    </lineage>
</organism>
<dbReference type="EMBL" id="CAXAMN010026672">
    <property type="protein sequence ID" value="CAK9104853.1"/>
    <property type="molecule type" value="Genomic_DNA"/>
</dbReference>
<feature type="transmembrane region" description="Helical" evidence="6">
    <location>
        <begin position="427"/>
        <end position="447"/>
    </location>
</feature>
<protein>
    <recommendedName>
        <fullName evidence="7">TM2 domain-containing protein</fullName>
    </recommendedName>
</protein>
<evidence type="ECO:0000313" key="9">
    <source>
        <dbReference type="Proteomes" id="UP001642484"/>
    </source>
</evidence>
<keyword evidence="5 6" id="KW-0472">Membrane</keyword>
<dbReference type="PANTHER" id="PTHR11060:SF0">
    <property type="entry name" value="PROTEIN MEMO1"/>
    <property type="match status" value="1"/>
</dbReference>
<comment type="similarity">
    <text evidence="2">Belongs to the MEMO1 family.</text>
</comment>
<dbReference type="InterPro" id="IPR002737">
    <property type="entry name" value="MEMO1_fam"/>
</dbReference>
<feature type="transmembrane region" description="Helical" evidence="6">
    <location>
        <begin position="541"/>
        <end position="561"/>
    </location>
</feature>
<evidence type="ECO:0000256" key="2">
    <source>
        <dbReference type="ARBA" id="ARBA00006315"/>
    </source>
</evidence>
<dbReference type="InterPro" id="IPR029063">
    <property type="entry name" value="SAM-dependent_MTases_sf"/>
</dbReference>
<name>A0ABP0RW53_9DINO</name>
<dbReference type="InterPro" id="IPR007829">
    <property type="entry name" value="TM2"/>
</dbReference>
<proteinExistence type="inferred from homology"/>
<comment type="subcellular location">
    <subcellularLocation>
        <location evidence="1">Membrane</location>
        <topology evidence="1">Multi-pass membrane protein</topology>
    </subcellularLocation>
</comment>
<accession>A0ABP0RW53</accession>
<evidence type="ECO:0000259" key="7">
    <source>
        <dbReference type="Pfam" id="PF05154"/>
    </source>
</evidence>
<dbReference type="Proteomes" id="UP001642484">
    <property type="component" value="Unassembled WGS sequence"/>
</dbReference>
<evidence type="ECO:0000256" key="6">
    <source>
        <dbReference type="SAM" id="Phobius"/>
    </source>
</evidence>
<gene>
    <name evidence="8" type="ORF">CCMP2556_LOCUS49120</name>
</gene>
<evidence type="ECO:0000256" key="4">
    <source>
        <dbReference type="ARBA" id="ARBA00022989"/>
    </source>
</evidence>